<gene>
    <name evidence="2" type="ORF">IAD49_05625</name>
</gene>
<evidence type="ECO:0000313" key="3">
    <source>
        <dbReference type="Proteomes" id="UP000824087"/>
    </source>
</evidence>
<dbReference type="InterPro" id="IPR029001">
    <property type="entry name" value="ITPase-like_fam"/>
</dbReference>
<proteinExistence type="predicted"/>
<accession>A0A9D1HV05</accession>
<name>A0A9D1HV05_9BACT</name>
<keyword evidence="1" id="KW-0378">Hydrolase</keyword>
<dbReference type="SUPFAM" id="SSF52972">
    <property type="entry name" value="ITPase-like"/>
    <property type="match status" value="1"/>
</dbReference>
<reference evidence="2" key="2">
    <citation type="journal article" date="2021" name="PeerJ">
        <title>Extensive microbial diversity within the chicken gut microbiome revealed by metagenomics and culture.</title>
        <authorList>
            <person name="Gilroy R."/>
            <person name="Ravi A."/>
            <person name="Getino M."/>
            <person name="Pursley I."/>
            <person name="Horton D.L."/>
            <person name="Alikhan N.F."/>
            <person name="Baker D."/>
            <person name="Gharbi K."/>
            <person name="Hall N."/>
            <person name="Watson M."/>
            <person name="Adriaenssens E.M."/>
            <person name="Foster-Nyarko E."/>
            <person name="Jarju S."/>
            <person name="Secka A."/>
            <person name="Antonio M."/>
            <person name="Oren A."/>
            <person name="Chaudhuri R.R."/>
            <person name="La Ragione R."/>
            <person name="Hildebrand F."/>
            <person name="Pallen M.J."/>
        </authorList>
    </citation>
    <scope>NUCLEOTIDE SEQUENCE</scope>
    <source>
        <strain evidence="2">CHK197-8231</strain>
    </source>
</reference>
<dbReference type="GO" id="GO:0009143">
    <property type="term" value="P:nucleoside triphosphate catabolic process"/>
    <property type="evidence" value="ECO:0007669"/>
    <property type="project" value="InterPro"/>
</dbReference>
<dbReference type="Pfam" id="PF01725">
    <property type="entry name" value="Ham1p_like"/>
    <property type="match status" value="1"/>
</dbReference>
<sequence length="200" mass="22880">MKKLLFATGNQSKAKRFSKGLLEKGIEVLSLKDLGIHLDIKEDGTDAIENALIKARACYEKEHMPVIGMDDTLYMEGVPSDKQPGLYVRRVNGKTLSDEEMLDYYTQLVKEYGIDGKANCKWIYGLALINEKGEESTYTWDKDNFYMVDTKSLKMNPGYPLNSISKYKKIDKYFTDVTEEDMDLIKVNEDDVVDFIASHM</sequence>
<dbReference type="Proteomes" id="UP000824087">
    <property type="component" value="Unassembled WGS sequence"/>
</dbReference>
<comment type="caution">
    <text evidence="2">The sequence shown here is derived from an EMBL/GenBank/DDBJ whole genome shotgun (WGS) entry which is preliminary data.</text>
</comment>
<dbReference type="GO" id="GO:0047429">
    <property type="term" value="F:nucleoside triphosphate diphosphatase activity"/>
    <property type="evidence" value="ECO:0007669"/>
    <property type="project" value="InterPro"/>
</dbReference>
<reference evidence="2" key="1">
    <citation type="submission" date="2020-10" db="EMBL/GenBank/DDBJ databases">
        <authorList>
            <person name="Gilroy R."/>
        </authorList>
    </citation>
    <scope>NUCLEOTIDE SEQUENCE</scope>
    <source>
        <strain evidence="2">CHK197-8231</strain>
    </source>
</reference>
<evidence type="ECO:0000313" key="2">
    <source>
        <dbReference type="EMBL" id="HIU23044.1"/>
    </source>
</evidence>
<dbReference type="AlphaFoldDB" id="A0A9D1HV05"/>
<dbReference type="EMBL" id="DVML01000033">
    <property type="protein sequence ID" value="HIU23044.1"/>
    <property type="molecule type" value="Genomic_DNA"/>
</dbReference>
<organism evidence="2 3">
    <name type="scientific">Candidatus Fimihabitans intestinipullorum</name>
    <dbReference type="NCBI Taxonomy" id="2840820"/>
    <lineage>
        <taxon>Bacteria</taxon>
        <taxon>Bacillati</taxon>
        <taxon>Mycoplasmatota</taxon>
        <taxon>Mycoplasmatota incertae sedis</taxon>
        <taxon>Candidatus Fimihabitans</taxon>
    </lineage>
</organism>
<evidence type="ECO:0008006" key="4">
    <source>
        <dbReference type="Google" id="ProtNLM"/>
    </source>
</evidence>
<dbReference type="Gene3D" id="3.90.950.10">
    <property type="match status" value="1"/>
</dbReference>
<dbReference type="InterPro" id="IPR002637">
    <property type="entry name" value="RdgB/HAM1"/>
</dbReference>
<evidence type="ECO:0000256" key="1">
    <source>
        <dbReference type="ARBA" id="ARBA00022801"/>
    </source>
</evidence>
<protein>
    <recommendedName>
        <fullName evidence="4">HAM1/NUDIX domain-containing protein</fullName>
    </recommendedName>
</protein>